<evidence type="ECO:0000256" key="3">
    <source>
        <dbReference type="ARBA" id="ARBA00022723"/>
    </source>
</evidence>
<comment type="caution">
    <text evidence="7">The sequence shown here is derived from an EMBL/GenBank/DDBJ whole genome shotgun (WGS) entry which is preliminary data.</text>
</comment>
<dbReference type="OrthoDB" id="1730361at2759"/>
<feature type="region of interest" description="Disordered" evidence="6">
    <location>
        <begin position="20"/>
        <end position="53"/>
    </location>
</feature>
<keyword evidence="5" id="KW-0460">Magnesium</keyword>
<protein>
    <submittedName>
        <fullName evidence="7">Uncharacterized protein</fullName>
    </submittedName>
</protein>
<comment type="similarity">
    <text evidence="2">Belongs to the inositol monophosphatase superfamily.</text>
</comment>
<comment type="cofactor">
    <cofactor evidence="1">
        <name>Mg(2+)</name>
        <dbReference type="ChEBI" id="CHEBI:18420"/>
    </cofactor>
</comment>
<keyword evidence="4" id="KW-0378">Hydrolase</keyword>
<organism evidence="7 8">
    <name type="scientific">Oryza meyeriana var. granulata</name>
    <dbReference type="NCBI Taxonomy" id="110450"/>
    <lineage>
        <taxon>Eukaryota</taxon>
        <taxon>Viridiplantae</taxon>
        <taxon>Streptophyta</taxon>
        <taxon>Embryophyta</taxon>
        <taxon>Tracheophyta</taxon>
        <taxon>Spermatophyta</taxon>
        <taxon>Magnoliopsida</taxon>
        <taxon>Liliopsida</taxon>
        <taxon>Poales</taxon>
        <taxon>Poaceae</taxon>
        <taxon>BOP clade</taxon>
        <taxon>Oryzoideae</taxon>
        <taxon>Oryzeae</taxon>
        <taxon>Oryzinae</taxon>
        <taxon>Oryza</taxon>
        <taxon>Oryza meyeriana</taxon>
    </lineage>
</organism>
<dbReference type="Gene3D" id="3.30.540.10">
    <property type="entry name" value="Fructose-1,6-Bisphosphatase, subunit A, domain 1"/>
    <property type="match status" value="1"/>
</dbReference>
<gene>
    <name evidence="7" type="ORF">E2562_018573</name>
</gene>
<keyword evidence="3" id="KW-0479">Metal-binding</keyword>
<dbReference type="GO" id="GO:0000103">
    <property type="term" value="P:sulfate assimilation"/>
    <property type="evidence" value="ECO:0007669"/>
    <property type="project" value="TreeGrafter"/>
</dbReference>
<name>A0A6G1F9A4_9ORYZ</name>
<evidence type="ECO:0000313" key="7">
    <source>
        <dbReference type="EMBL" id="KAF0933480.1"/>
    </source>
</evidence>
<feature type="compositionally biased region" description="Low complexity" evidence="6">
    <location>
        <begin position="41"/>
        <end position="53"/>
    </location>
</feature>
<evidence type="ECO:0000256" key="5">
    <source>
        <dbReference type="ARBA" id="ARBA00022842"/>
    </source>
</evidence>
<proteinExistence type="inferred from homology"/>
<keyword evidence="8" id="KW-1185">Reference proteome</keyword>
<evidence type="ECO:0000256" key="4">
    <source>
        <dbReference type="ARBA" id="ARBA00022801"/>
    </source>
</evidence>
<dbReference type="PANTHER" id="PTHR43200">
    <property type="entry name" value="PHOSPHATASE"/>
    <property type="match status" value="1"/>
</dbReference>
<dbReference type="InterPro" id="IPR051090">
    <property type="entry name" value="Inositol_monoP_superfamily"/>
</dbReference>
<evidence type="ECO:0000256" key="6">
    <source>
        <dbReference type="SAM" id="MobiDB-lite"/>
    </source>
</evidence>
<dbReference type="GO" id="GO:0008441">
    <property type="term" value="F:3'(2'),5'-bisphosphate nucleotidase activity"/>
    <property type="evidence" value="ECO:0007669"/>
    <property type="project" value="TreeGrafter"/>
</dbReference>
<reference evidence="7 8" key="1">
    <citation type="submission" date="2019-11" db="EMBL/GenBank/DDBJ databases">
        <title>Whole genome sequence of Oryza granulata.</title>
        <authorList>
            <person name="Li W."/>
        </authorList>
    </citation>
    <scope>NUCLEOTIDE SEQUENCE [LARGE SCALE GENOMIC DNA]</scope>
    <source>
        <strain evidence="8">cv. Menghai</strain>
        <tissue evidence="7">Leaf</tissue>
    </source>
</reference>
<dbReference type="GO" id="GO:0046872">
    <property type="term" value="F:metal ion binding"/>
    <property type="evidence" value="ECO:0007669"/>
    <property type="project" value="UniProtKB-KW"/>
</dbReference>
<dbReference type="Proteomes" id="UP000479710">
    <property type="component" value="Unassembled WGS sequence"/>
</dbReference>
<sequence>MGCSRSLRLPAWAAAARAFPPPSSPSDWRGRGAPLVRRRCSAPSSTPSAAMAAPSPLRVGTEYGWVWDCRGGGIGGGGRDYAKEMEVAVRVVQAACTLCQRVQDSLLHPASGSGSGSVHSKLDRSPVTVAAIA</sequence>
<evidence type="ECO:0000313" key="8">
    <source>
        <dbReference type="Proteomes" id="UP000479710"/>
    </source>
</evidence>
<accession>A0A6G1F9A4</accession>
<dbReference type="EMBL" id="SPHZ02000001">
    <property type="protein sequence ID" value="KAF0933480.1"/>
    <property type="molecule type" value="Genomic_DNA"/>
</dbReference>
<evidence type="ECO:0000256" key="1">
    <source>
        <dbReference type="ARBA" id="ARBA00001946"/>
    </source>
</evidence>
<evidence type="ECO:0000256" key="2">
    <source>
        <dbReference type="ARBA" id="ARBA00009759"/>
    </source>
</evidence>
<dbReference type="AlphaFoldDB" id="A0A6G1F9A4"/>
<dbReference type="PANTHER" id="PTHR43200:SF17">
    <property type="entry name" value="3'(2'),5'-BISPHOSPHATE NUCLEOTIDASE"/>
    <property type="match status" value="1"/>
</dbReference>